<dbReference type="EMBL" id="KQ980776">
    <property type="protein sequence ID" value="KYN13226.1"/>
    <property type="molecule type" value="Genomic_DNA"/>
</dbReference>
<dbReference type="AlphaFoldDB" id="A0A151IY51"/>
<dbReference type="GO" id="GO:0005667">
    <property type="term" value="C:transcription regulator complex"/>
    <property type="evidence" value="ECO:0007669"/>
    <property type="project" value="TreeGrafter"/>
</dbReference>
<reference evidence="2 3" key="1">
    <citation type="submission" date="2015-09" db="EMBL/GenBank/DDBJ databases">
        <title>Trachymyrmex cornetzi WGS genome.</title>
        <authorList>
            <person name="Nygaard S."/>
            <person name="Hu H."/>
            <person name="Boomsma J."/>
            <person name="Zhang G."/>
        </authorList>
    </citation>
    <scope>NUCLEOTIDE SEQUENCE [LARGE SCALE GENOMIC DNA]</scope>
    <source>
        <strain evidence="2">Tcor2-1</strain>
        <tissue evidence="2">Whole body</tissue>
    </source>
</reference>
<dbReference type="PANTHER" id="PTHR12243">
    <property type="entry name" value="MADF DOMAIN TRANSCRIPTION FACTOR"/>
    <property type="match status" value="1"/>
</dbReference>
<name>A0A151IY51_9HYME</name>
<protein>
    <recommendedName>
        <fullName evidence="1">MADF domain-containing protein</fullName>
    </recommendedName>
</protein>
<organism evidence="2 3">
    <name type="scientific">Trachymyrmex cornetzi</name>
    <dbReference type="NCBI Taxonomy" id="471704"/>
    <lineage>
        <taxon>Eukaryota</taxon>
        <taxon>Metazoa</taxon>
        <taxon>Ecdysozoa</taxon>
        <taxon>Arthropoda</taxon>
        <taxon>Hexapoda</taxon>
        <taxon>Insecta</taxon>
        <taxon>Pterygota</taxon>
        <taxon>Neoptera</taxon>
        <taxon>Endopterygota</taxon>
        <taxon>Hymenoptera</taxon>
        <taxon>Apocrita</taxon>
        <taxon>Aculeata</taxon>
        <taxon>Formicoidea</taxon>
        <taxon>Formicidae</taxon>
        <taxon>Myrmicinae</taxon>
        <taxon>Trachymyrmex</taxon>
    </lineage>
</organism>
<accession>A0A151IY51</accession>
<keyword evidence="3" id="KW-1185">Reference proteome</keyword>
<dbReference type="Proteomes" id="UP000078492">
    <property type="component" value="Unassembled WGS sequence"/>
</dbReference>
<dbReference type="Pfam" id="PF10545">
    <property type="entry name" value="MADF_DNA_bdg"/>
    <property type="match status" value="1"/>
</dbReference>
<feature type="domain" description="MADF" evidence="1">
    <location>
        <begin position="16"/>
        <end position="104"/>
    </location>
</feature>
<dbReference type="InterPro" id="IPR039353">
    <property type="entry name" value="TF_Adf1"/>
</dbReference>
<dbReference type="PANTHER" id="PTHR12243:SF69">
    <property type="entry name" value="SI:CH73-59F11.3"/>
    <property type="match status" value="1"/>
</dbReference>
<evidence type="ECO:0000259" key="1">
    <source>
        <dbReference type="PROSITE" id="PS51029"/>
    </source>
</evidence>
<dbReference type="SMART" id="SM00595">
    <property type="entry name" value="MADF"/>
    <property type="match status" value="1"/>
</dbReference>
<dbReference type="PROSITE" id="PS51029">
    <property type="entry name" value="MADF"/>
    <property type="match status" value="1"/>
</dbReference>
<dbReference type="InterPro" id="IPR006578">
    <property type="entry name" value="MADF-dom"/>
</dbReference>
<sequence length="269" mass="30668">MSDIDDNDNIDIDDEVLIAIVQQNPCLYAKSDANYKDHEVKEMKWETISESLNCTANEAKKRWDSLRSQFSRKLQQQKMQPSGSGVMPEWPLMSCMSFLKSHIQNRKTRGSTLLRTTSSICSELSNRCSINSFIRQSLASVRQSPTSVGQSPASVSHLNQLKISLKRKKIVDLFVEQTFKKHAKKILVPSLDNFTKKRKANNERLEELLRKSSLALSDMATTYKNKATEEKRELDPNAVVISQALKSVIKENQLSYLIAVLQLIEKFKD</sequence>
<gene>
    <name evidence="2" type="ORF">ALC57_14590</name>
</gene>
<proteinExistence type="predicted"/>
<dbReference type="GO" id="GO:0005634">
    <property type="term" value="C:nucleus"/>
    <property type="evidence" value="ECO:0007669"/>
    <property type="project" value="TreeGrafter"/>
</dbReference>
<evidence type="ECO:0000313" key="3">
    <source>
        <dbReference type="Proteomes" id="UP000078492"/>
    </source>
</evidence>
<evidence type="ECO:0000313" key="2">
    <source>
        <dbReference type="EMBL" id="KYN13226.1"/>
    </source>
</evidence>
<dbReference type="GO" id="GO:0006357">
    <property type="term" value="P:regulation of transcription by RNA polymerase II"/>
    <property type="evidence" value="ECO:0007669"/>
    <property type="project" value="TreeGrafter"/>
</dbReference>